<gene>
    <name evidence="1" type="ORF">HU200_018852</name>
</gene>
<dbReference type="Proteomes" id="UP000636709">
    <property type="component" value="Unassembled WGS sequence"/>
</dbReference>
<proteinExistence type="predicted"/>
<dbReference type="EMBL" id="JACEFO010001629">
    <property type="protein sequence ID" value="KAF8728258.1"/>
    <property type="molecule type" value="Genomic_DNA"/>
</dbReference>
<sequence>MASGLPWRVLIIQIDLPKGTVPGRGSLNYPVVLDGVVHWLIYPLLTTTSLTTSSRTTSGRRRWGPSGSERIFYRPSGPTCPPGVDAGREAHLCVQLYMQGFTVSVLVLSAGGDWERHVEVDTRDKVSSLMTEQDRTRQFWLTMESSGDQRTGAVLKRLMVVHGQEQLLVIDLETKQVRGLGNKRGIPYELDLASRLSAAKIFCPFVSEKDLILFCAES</sequence>
<evidence type="ECO:0000313" key="1">
    <source>
        <dbReference type="EMBL" id="KAF8728258.1"/>
    </source>
</evidence>
<keyword evidence="2" id="KW-1185">Reference proteome</keyword>
<reference evidence="1" key="1">
    <citation type="submission" date="2020-07" db="EMBL/GenBank/DDBJ databases">
        <title>Genome sequence and genetic diversity analysis of an under-domesticated orphan crop, white fonio (Digitaria exilis).</title>
        <authorList>
            <person name="Bennetzen J.L."/>
            <person name="Chen S."/>
            <person name="Ma X."/>
            <person name="Wang X."/>
            <person name="Yssel A.E.J."/>
            <person name="Chaluvadi S.R."/>
            <person name="Johnson M."/>
            <person name="Gangashetty P."/>
            <person name="Hamidou F."/>
            <person name="Sanogo M.D."/>
            <person name="Zwaenepoel A."/>
            <person name="Wallace J."/>
            <person name="Van De Peer Y."/>
            <person name="Van Deynze A."/>
        </authorList>
    </citation>
    <scope>NUCLEOTIDE SEQUENCE</scope>
    <source>
        <tissue evidence="1">Leaves</tissue>
    </source>
</reference>
<accession>A0A835F4K0</accession>
<evidence type="ECO:0000313" key="2">
    <source>
        <dbReference type="Proteomes" id="UP000636709"/>
    </source>
</evidence>
<dbReference type="AlphaFoldDB" id="A0A835F4K0"/>
<name>A0A835F4K0_9POAL</name>
<organism evidence="1 2">
    <name type="scientific">Digitaria exilis</name>
    <dbReference type="NCBI Taxonomy" id="1010633"/>
    <lineage>
        <taxon>Eukaryota</taxon>
        <taxon>Viridiplantae</taxon>
        <taxon>Streptophyta</taxon>
        <taxon>Embryophyta</taxon>
        <taxon>Tracheophyta</taxon>
        <taxon>Spermatophyta</taxon>
        <taxon>Magnoliopsida</taxon>
        <taxon>Liliopsida</taxon>
        <taxon>Poales</taxon>
        <taxon>Poaceae</taxon>
        <taxon>PACMAD clade</taxon>
        <taxon>Panicoideae</taxon>
        <taxon>Panicodae</taxon>
        <taxon>Paniceae</taxon>
        <taxon>Anthephorinae</taxon>
        <taxon>Digitaria</taxon>
    </lineage>
</organism>
<comment type="caution">
    <text evidence="1">The sequence shown here is derived from an EMBL/GenBank/DDBJ whole genome shotgun (WGS) entry which is preliminary data.</text>
</comment>
<protein>
    <submittedName>
        <fullName evidence="1">Uncharacterized protein</fullName>
    </submittedName>
</protein>